<dbReference type="AlphaFoldDB" id="A0A1L7AEI6"/>
<evidence type="ECO:0000259" key="1">
    <source>
        <dbReference type="Pfam" id="PF00174"/>
    </source>
</evidence>
<dbReference type="SUPFAM" id="SSF56524">
    <property type="entry name" value="Oxidoreductase molybdopterin-binding domain"/>
    <property type="match status" value="1"/>
</dbReference>
<protein>
    <submittedName>
        <fullName evidence="2">Molybdopterin-binding protein</fullName>
    </submittedName>
</protein>
<dbReference type="PANTHER" id="PTHR43032:SF4">
    <property type="entry name" value="OXIDOREDUCTASE MOLYBDOPTERIN-BINDING DOMAIN-CONTAINING PROTEIN"/>
    <property type="match status" value="1"/>
</dbReference>
<dbReference type="Gene3D" id="3.90.420.10">
    <property type="entry name" value="Oxidoreductase, molybdopterin-binding domain"/>
    <property type="match status" value="1"/>
</dbReference>
<dbReference type="InterPro" id="IPR036374">
    <property type="entry name" value="OxRdtase_Mopterin-bd_sf"/>
</dbReference>
<dbReference type="RefSeq" id="WP_075798090.1">
    <property type="nucleotide sequence ID" value="NZ_CP015583.1"/>
</dbReference>
<dbReference type="Proteomes" id="UP000185494">
    <property type="component" value="Chromosome 1"/>
</dbReference>
<sequence length="222" mass="25720">MSEDGTGPAGRIRDKLVETKRRWAEEGRLLTGRPGDRERDRLPPGQRLVTDFPVLDLGVQPDVPLEKARLRIDGLVAAPALLDWDALQAMPQQGFRNDIHCVTQWSRYDNDWQGVPVGTLIEHVRVKDEARFVSLESHDGYTTNLALEDFARPENLLAFRWNGAPLTRQHGGPMRLVVPHLYFWKSPKWLRRIEFLAQDRPGFWEVRGYHHRGDPWLEERYG</sequence>
<feature type="domain" description="Oxidoreductase molybdopterin-binding" evidence="1">
    <location>
        <begin position="63"/>
        <end position="204"/>
    </location>
</feature>
<dbReference type="Pfam" id="PF00174">
    <property type="entry name" value="Oxidored_molyb"/>
    <property type="match status" value="1"/>
</dbReference>
<dbReference type="EMBL" id="CP015583">
    <property type="protein sequence ID" value="APT57198.1"/>
    <property type="molecule type" value="Genomic_DNA"/>
</dbReference>
<dbReference type="KEGG" id="rgi:RGI145_08905"/>
<proteinExistence type="predicted"/>
<accession>A0A1L7AEI6</accession>
<evidence type="ECO:0000313" key="2">
    <source>
        <dbReference type="EMBL" id="APT57198.1"/>
    </source>
</evidence>
<evidence type="ECO:0000313" key="3">
    <source>
        <dbReference type="Proteomes" id="UP000185494"/>
    </source>
</evidence>
<dbReference type="InterPro" id="IPR000572">
    <property type="entry name" value="OxRdtase_Mopterin-bd_dom"/>
</dbReference>
<organism evidence="2 3">
    <name type="scientific">Roseomonas gilardii</name>
    <dbReference type="NCBI Taxonomy" id="257708"/>
    <lineage>
        <taxon>Bacteria</taxon>
        <taxon>Pseudomonadati</taxon>
        <taxon>Pseudomonadota</taxon>
        <taxon>Alphaproteobacteria</taxon>
        <taxon>Acetobacterales</taxon>
        <taxon>Roseomonadaceae</taxon>
        <taxon>Roseomonas</taxon>
    </lineage>
</organism>
<gene>
    <name evidence="2" type="ORF">RGI145_08905</name>
</gene>
<name>A0A1L7AEI6_9PROT</name>
<dbReference type="STRING" id="257708.RGI145_08905"/>
<dbReference type="eggNOG" id="COG2041">
    <property type="taxonomic scope" value="Bacteria"/>
</dbReference>
<reference evidence="2 3" key="1">
    <citation type="submission" date="2016-05" db="EMBL/GenBank/DDBJ databases">
        <title>Complete Genome and Methylome Analysis of Psychrotrophic Bacterial Isolates from Antarctic Lake Untersee.</title>
        <authorList>
            <person name="Fomenkov A."/>
            <person name="Akimov V.N."/>
            <person name="Vasilyeva L.V."/>
            <person name="Andersen D."/>
            <person name="Vincze T."/>
            <person name="Roberts R.J."/>
        </authorList>
    </citation>
    <scope>NUCLEOTIDE SEQUENCE [LARGE SCALE GENOMIC DNA]</scope>
    <source>
        <strain evidence="2 3">U14-5</strain>
    </source>
</reference>
<dbReference type="CDD" id="cd02109">
    <property type="entry name" value="arch_bact_SO_family_Moco"/>
    <property type="match status" value="1"/>
</dbReference>
<dbReference type="PANTHER" id="PTHR43032">
    <property type="entry name" value="PROTEIN-METHIONINE-SULFOXIDE REDUCTASE"/>
    <property type="match status" value="1"/>
</dbReference>